<evidence type="ECO:0000256" key="1">
    <source>
        <dbReference type="SAM" id="MobiDB-lite"/>
    </source>
</evidence>
<dbReference type="AlphaFoldDB" id="A0A1G9XAI9"/>
<feature type="compositionally biased region" description="Polar residues" evidence="1">
    <location>
        <begin position="52"/>
        <end position="63"/>
    </location>
</feature>
<sequence length="63" mass="6547">MAVAAVEGVDGLLGGGLGGEVVGDGRRGRARAGVMRCRREGPPRRCDLPSVQPEQSTDSTRRA</sequence>
<evidence type="ECO:0000313" key="3">
    <source>
        <dbReference type="Proteomes" id="UP000198680"/>
    </source>
</evidence>
<protein>
    <submittedName>
        <fullName evidence="2">Uncharacterized protein</fullName>
    </submittedName>
</protein>
<dbReference type="EMBL" id="FNHE01000010">
    <property type="protein sequence ID" value="SDM93792.1"/>
    <property type="molecule type" value="Genomic_DNA"/>
</dbReference>
<name>A0A1G9XAI9_9ACTN</name>
<feature type="region of interest" description="Disordered" evidence="1">
    <location>
        <begin position="15"/>
        <end position="63"/>
    </location>
</feature>
<dbReference type="STRING" id="1137991.SAMN05660642_03631"/>
<dbReference type="Proteomes" id="UP000198680">
    <property type="component" value="Unassembled WGS sequence"/>
</dbReference>
<proteinExistence type="predicted"/>
<feature type="compositionally biased region" description="Basic and acidic residues" evidence="1">
    <location>
        <begin position="37"/>
        <end position="47"/>
    </location>
</feature>
<evidence type="ECO:0000313" key="2">
    <source>
        <dbReference type="EMBL" id="SDM93792.1"/>
    </source>
</evidence>
<accession>A0A1G9XAI9</accession>
<organism evidence="2 3">
    <name type="scientific">Geodermatophilus siccatus</name>
    <dbReference type="NCBI Taxonomy" id="1137991"/>
    <lineage>
        <taxon>Bacteria</taxon>
        <taxon>Bacillati</taxon>
        <taxon>Actinomycetota</taxon>
        <taxon>Actinomycetes</taxon>
        <taxon>Geodermatophilales</taxon>
        <taxon>Geodermatophilaceae</taxon>
        <taxon>Geodermatophilus</taxon>
    </lineage>
</organism>
<keyword evidence="3" id="KW-1185">Reference proteome</keyword>
<gene>
    <name evidence="2" type="ORF">SAMN05660642_03631</name>
</gene>
<reference evidence="3" key="1">
    <citation type="submission" date="2016-10" db="EMBL/GenBank/DDBJ databases">
        <authorList>
            <person name="Varghese N."/>
            <person name="Submissions S."/>
        </authorList>
    </citation>
    <scope>NUCLEOTIDE SEQUENCE [LARGE SCALE GENOMIC DNA]</scope>
    <source>
        <strain evidence="3">DSM 45419</strain>
    </source>
</reference>